<dbReference type="InterPro" id="IPR051157">
    <property type="entry name" value="PDH/Transketolase"/>
</dbReference>
<organism evidence="5 6">
    <name type="scientific">Treponema parvum</name>
    <dbReference type="NCBI Taxonomy" id="138851"/>
    <lineage>
        <taxon>Bacteria</taxon>
        <taxon>Pseudomonadati</taxon>
        <taxon>Spirochaetota</taxon>
        <taxon>Spirochaetia</taxon>
        <taxon>Spirochaetales</taxon>
        <taxon>Treponemataceae</taxon>
        <taxon>Treponema</taxon>
    </lineage>
</organism>
<evidence type="ECO:0000256" key="1">
    <source>
        <dbReference type="ARBA" id="ARBA00001964"/>
    </source>
</evidence>
<comment type="cofactor">
    <cofactor evidence="1">
        <name>thiamine diphosphate</name>
        <dbReference type="ChEBI" id="CHEBI:58937"/>
    </cofactor>
</comment>
<name>A0A975IDR4_9SPIR</name>
<dbReference type="AlphaFoldDB" id="A0A975IDR4"/>
<keyword evidence="3" id="KW-0786">Thiamine pyrophosphate</keyword>
<evidence type="ECO:0000313" key="5">
    <source>
        <dbReference type="EMBL" id="QTQ12464.1"/>
    </source>
</evidence>
<evidence type="ECO:0000256" key="2">
    <source>
        <dbReference type="ARBA" id="ARBA00007131"/>
    </source>
</evidence>
<dbReference type="EMBL" id="CP054257">
    <property type="protein sequence ID" value="QTQ12464.1"/>
    <property type="molecule type" value="Genomic_DNA"/>
</dbReference>
<dbReference type="InterPro" id="IPR029061">
    <property type="entry name" value="THDP-binding"/>
</dbReference>
<feature type="domain" description="Transketolase-like pyrimidine-binding" evidence="4">
    <location>
        <begin position="4"/>
        <end position="169"/>
    </location>
</feature>
<reference evidence="5" key="1">
    <citation type="submission" date="2020-05" db="EMBL/GenBank/DDBJ databases">
        <authorList>
            <person name="Zeng H."/>
            <person name="Chan Y.K."/>
            <person name="Watt R.M."/>
        </authorList>
    </citation>
    <scope>NUCLEOTIDE SEQUENCE</scope>
    <source>
        <strain evidence="5">ATCC 700773</strain>
    </source>
</reference>
<dbReference type="SUPFAM" id="SSF52922">
    <property type="entry name" value="TK C-terminal domain-like"/>
    <property type="match status" value="1"/>
</dbReference>
<dbReference type="SMART" id="SM00861">
    <property type="entry name" value="Transket_pyr"/>
    <property type="match status" value="1"/>
</dbReference>
<dbReference type="PANTHER" id="PTHR43825">
    <property type="entry name" value="PYRUVATE DEHYDROGENASE E1 COMPONENT"/>
    <property type="match status" value="1"/>
</dbReference>
<proteinExistence type="inferred from homology"/>
<dbReference type="Gene3D" id="3.40.50.920">
    <property type="match status" value="1"/>
</dbReference>
<protein>
    <submittedName>
        <fullName evidence="5">Transketolase family protein</fullName>
    </submittedName>
</protein>
<dbReference type="Gene3D" id="3.40.50.970">
    <property type="match status" value="1"/>
</dbReference>
<accession>A0A975IDR4</accession>
<dbReference type="InterPro" id="IPR033248">
    <property type="entry name" value="Transketolase_C"/>
</dbReference>
<dbReference type="RefSeq" id="WP_210117176.1">
    <property type="nucleotide sequence ID" value="NZ_CP054257.1"/>
</dbReference>
<dbReference type="Proteomes" id="UP000671995">
    <property type="component" value="Chromosome"/>
</dbReference>
<dbReference type="Pfam" id="PF02779">
    <property type="entry name" value="Transket_pyr"/>
    <property type="match status" value="1"/>
</dbReference>
<dbReference type="FunFam" id="3.40.50.970:FF:000129">
    <property type="entry name" value="Transketolase"/>
    <property type="match status" value="1"/>
</dbReference>
<sequence length="311" mass="33405">MKYESLRSAYGEKLVELGKKDKRVVALEADLGKSTQSIMFANEIPERYFQMGIAEQNMASTAAGLALTGKIPFISTFAVFASGRAYDQIRSSIAIPNLTVLICGSSAGLSDFGDGKTHQSIDDIGIMRVLPNMTVLSPADSVETKNMMEAVLAHKGPVYLRINRSDLPVLTDPAKPYRIGQMTRLREGKDIVIFASGVMVLKSLEAAENLEKGGISARVVNLSTVKPLDLKELAAQCAGVKAVVTAEEHNVFCGIGSAVAEALCASRLPIGMVGIKDSYGTSAKNYDELLEHYGLTSSAIEKKAKEILEKL</sequence>
<evidence type="ECO:0000313" key="6">
    <source>
        <dbReference type="Proteomes" id="UP000671995"/>
    </source>
</evidence>
<dbReference type="SUPFAM" id="SSF52518">
    <property type="entry name" value="Thiamin diphosphate-binding fold (THDP-binding)"/>
    <property type="match status" value="1"/>
</dbReference>
<gene>
    <name evidence="5" type="ORF">HRI96_09815</name>
</gene>
<reference evidence="5" key="2">
    <citation type="journal article" date="2021" name="Microbiol. Resour. Announc.">
        <title>Complete Genome Sequences of Three Human Oral Treponema parvum Isolates.</title>
        <authorList>
            <person name="Zeng H."/>
            <person name="Watt R.M."/>
        </authorList>
    </citation>
    <scope>NUCLEOTIDE SEQUENCE</scope>
    <source>
        <strain evidence="5">ATCC 700773</strain>
    </source>
</reference>
<dbReference type="PANTHER" id="PTHR43825:SF1">
    <property type="entry name" value="TRANSKETOLASE-LIKE PYRIMIDINE-BINDING DOMAIN-CONTAINING PROTEIN"/>
    <property type="match status" value="1"/>
</dbReference>
<dbReference type="InterPro" id="IPR005475">
    <property type="entry name" value="Transketolase-like_Pyr-bd"/>
</dbReference>
<dbReference type="Pfam" id="PF02780">
    <property type="entry name" value="Transketolase_C"/>
    <property type="match status" value="1"/>
</dbReference>
<dbReference type="CDD" id="cd07033">
    <property type="entry name" value="TPP_PYR_DXS_TK_like"/>
    <property type="match status" value="1"/>
</dbReference>
<comment type="similarity">
    <text evidence="2">Belongs to the transketolase family.</text>
</comment>
<evidence type="ECO:0000259" key="4">
    <source>
        <dbReference type="SMART" id="SM00861"/>
    </source>
</evidence>
<dbReference type="InterPro" id="IPR009014">
    <property type="entry name" value="Transketo_C/PFOR_II"/>
</dbReference>
<evidence type="ECO:0000256" key="3">
    <source>
        <dbReference type="ARBA" id="ARBA00023052"/>
    </source>
</evidence>